<evidence type="ECO:0000313" key="4">
    <source>
        <dbReference type="Proteomes" id="UP001500190"/>
    </source>
</evidence>
<dbReference type="Proteomes" id="UP001500190">
    <property type="component" value="Unassembled WGS sequence"/>
</dbReference>
<reference evidence="3 4" key="1">
    <citation type="journal article" date="2019" name="Int. J. Syst. Evol. Microbiol.">
        <title>The Global Catalogue of Microorganisms (GCM) 10K type strain sequencing project: providing services to taxonomists for standard genome sequencing and annotation.</title>
        <authorList>
            <consortium name="The Broad Institute Genomics Platform"/>
            <consortium name="The Broad Institute Genome Sequencing Center for Infectious Disease"/>
            <person name="Wu L."/>
            <person name="Ma J."/>
        </authorList>
    </citation>
    <scope>NUCLEOTIDE SEQUENCE [LARGE SCALE GENOMIC DNA]</scope>
    <source>
        <strain evidence="3 4">JCM 14304</strain>
    </source>
</reference>
<gene>
    <name evidence="3" type="ORF">GCM10009742_01610</name>
</gene>
<evidence type="ECO:0000313" key="3">
    <source>
        <dbReference type="EMBL" id="GAA1564102.1"/>
    </source>
</evidence>
<feature type="region of interest" description="Disordered" evidence="1">
    <location>
        <begin position="200"/>
        <end position="220"/>
    </location>
</feature>
<evidence type="ECO:0008006" key="5">
    <source>
        <dbReference type="Google" id="ProtNLM"/>
    </source>
</evidence>
<dbReference type="EMBL" id="BAAAND010000001">
    <property type="protein sequence ID" value="GAA1564102.1"/>
    <property type="molecule type" value="Genomic_DNA"/>
</dbReference>
<accession>A0ABN2CTK5</accession>
<proteinExistence type="predicted"/>
<feature type="chain" id="PRO_5045707730" description="Endonuclease/exonuclease/phosphatase family metal-dependent hydrolase" evidence="2">
    <location>
        <begin position="27"/>
        <end position="257"/>
    </location>
</feature>
<keyword evidence="4" id="KW-1185">Reference proteome</keyword>
<dbReference type="Gene3D" id="3.60.10.10">
    <property type="entry name" value="Endonuclease/exonuclease/phosphatase"/>
    <property type="match status" value="1"/>
</dbReference>
<dbReference type="SUPFAM" id="SSF56219">
    <property type="entry name" value="DNase I-like"/>
    <property type="match status" value="1"/>
</dbReference>
<sequence>MRRRALLLAAVLATVAGVSFVPQASAAQAVTLRFVTANVDFAHPEDTPGKWRNLIAPNADVVFLQEAKNLKLANFVDTSTWIIRHGTVANENDSEDRLGSAVLIRRSVATDLDDWDLVKGVDASPCPDGGIMTRWIAKLKVKLTNGRWVRIASLHMPPPRCQTGPGSPYDRMSDNVVDFVKRTDMFTVLGADWNKTVDADPNDIGKRSGLEPNGPDSGERIDGFMYSPRLGNCCLTALGQVSSGHDAVQIKLTIPAP</sequence>
<dbReference type="RefSeq" id="WP_344187341.1">
    <property type="nucleotide sequence ID" value="NZ_BAAAND010000001.1"/>
</dbReference>
<evidence type="ECO:0000256" key="2">
    <source>
        <dbReference type="SAM" id="SignalP"/>
    </source>
</evidence>
<protein>
    <recommendedName>
        <fullName evidence="5">Endonuclease/exonuclease/phosphatase family metal-dependent hydrolase</fullName>
    </recommendedName>
</protein>
<feature type="signal peptide" evidence="2">
    <location>
        <begin position="1"/>
        <end position="26"/>
    </location>
</feature>
<dbReference type="InterPro" id="IPR036691">
    <property type="entry name" value="Endo/exonu/phosph_ase_sf"/>
</dbReference>
<evidence type="ECO:0000256" key="1">
    <source>
        <dbReference type="SAM" id="MobiDB-lite"/>
    </source>
</evidence>
<organism evidence="3 4">
    <name type="scientific">Kribbella karoonensis</name>
    <dbReference type="NCBI Taxonomy" id="324851"/>
    <lineage>
        <taxon>Bacteria</taxon>
        <taxon>Bacillati</taxon>
        <taxon>Actinomycetota</taxon>
        <taxon>Actinomycetes</taxon>
        <taxon>Propionibacteriales</taxon>
        <taxon>Kribbellaceae</taxon>
        <taxon>Kribbella</taxon>
    </lineage>
</organism>
<comment type="caution">
    <text evidence="3">The sequence shown here is derived from an EMBL/GenBank/DDBJ whole genome shotgun (WGS) entry which is preliminary data.</text>
</comment>
<name>A0ABN2CTK5_9ACTN</name>
<feature type="compositionally biased region" description="Basic and acidic residues" evidence="1">
    <location>
        <begin position="200"/>
        <end position="209"/>
    </location>
</feature>
<keyword evidence="2" id="KW-0732">Signal</keyword>